<keyword evidence="9" id="KW-1185">Reference proteome</keyword>
<keyword evidence="4" id="KW-0158">Chromosome</keyword>
<evidence type="ECO:0000313" key="8">
    <source>
        <dbReference type="EMBL" id="KAK8095437.1"/>
    </source>
</evidence>
<name>A0AAW0Q6X3_9PEZI</name>
<evidence type="ECO:0000256" key="4">
    <source>
        <dbReference type="ARBA" id="ARBA00022454"/>
    </source>
</evidence>
<dbReference type="GO" id="GO:0005634">
    <property type="term" value="C:nucleus"/>
    <property type="evidence" value="ECO:0007669"/>
    <property type="project" value="UniProtKB-SubCell"/>
</dbReference>
<keyword evidence="6" id="KW-0539">Nucleus</keyword>
<evidence type="ECO:0000256" key="5">
    <source>
        <dbReference type="ARBA" id="ARBA00023054"/>
    </source>
</evidence>
<sequence>MDDNELRDGVGPLHAGHVEETLAELQQLVREHEVALQMARMSSTSLQRDGYGPEASLAVMKSAYEELAAATPFLPFPDSVLPALVALRKTSQTAVETKELLVSHQELAASMKKKLEAERSKLRDQEALGRSLRSRIQSLQNSIDNRMETDADDIASERIDELEQKKKRYNKETSTFLKSLRTFIDNHLASMLAAEDLGGPVVGDMMDLDDSALAAGFSAHGKLKKAKDNPDQGKRQRRIDEIWGARDEPEAQPMGESAAAASDLRDLTEELLNQLMVSDGDGSAAYIQLEKESAAARFLVRSKVAQFHPRDSTKLRLVDFGKDLDE</sequence>
<comment type="subcellular location">
    <subcellularLocation>
        <location evidence="2">Chromosome</location>
        <location evidence="2">Centromere</location>
    </subcellularLocation>
    <subcellularLocation>
        <location evidence="1">Nucleus</location>
    </subcellularLocation>
</comment>
<keyword evidence="7" id="KW-0137">Centromere</keyword>
<accession>A0AAW0Q6X3</accession>
<dbReference type="GO" id="GO:0051382">
    <property type="term" value="P:kinetochore assembly"/>
    <property type="evidence" value="ECO:0007669"/>
    <property type="project" value="InterPro"/>
</dbReference>
<dbReference type="GO" id="GO:0000070">
    <property type="term" value="P:mitotic sister chromatid segregation"/>
    <property type="evidence" value="ECO:0007669"/>
    <property type="project" value="TreeGrafter"/>
</dbReference>
<dbReference type="GO" id="GO:0000775">
    <property type="term" value="C:chromosome, centromeric region"/>
    <property type="evidence" value="ECO:0007669"/>
    <property type="project" value="UniProtKB-SubCell"/>
</dbReference>
<gene>
    <name evidence="8" type="ORF">PG999_013459</name>
</gene>
<reference evidence="8 9" key="1">
    <citation type="submission" date="2023-01" db="EMBL/GenBank/DDBJ databases">
        <title>Analysis of 21 Apiospora genomes using comparative genomics revels a genus with tremendous synthesis potential of carbohydrate active enzymes and secondary metabolites.</title>
        <authorList>
            <person name="Sorensen T."/>
        </authorList>
    </citation>
    <scope>NUCLEOTIDE SEQUENCE [LARGE SCALE GENOMIC DNA]</scope>
    <source>
        <strain evidence="8 9">CBS 117206</strain>
    </source>
</reference>
<evidence type="ECO:0000256" key="6">
    <source>
        <dbReference type="ARBA" id="ARBA00023242"/>
    </source>
</evidence>
<evidence type="ECO:0000256" key="3">
    <source>
        <dbReference type="ARBA" id="ARBA00005795"/>
    </source>
</evidence>
<dbReference type="EMBL" id="JAQQWP010000011">
    <property type="protein sequence ID" value="KAK8095437.1"/>
    <property type="molecule type" value="Genomic_DNA"/>
</dbReference>
<dbReference type="PANTHER" id="PTHR14401">
    <property type="entry name" value="CENTROMERE PROTEIN K"/>
    <property type="match status" value="1"/>
</dbReference>
<evidence type="ECO:0000256" key="7">
    <source>
        <dbReference type="ARBA" id="ARBA00023328"/>
    </source>
</evidence>
<comment type="similarity">
    <text evidence="3">Belongs to the CENP-K/MCM22 family.</text>
</comment>
<dbReference type="InterPro" id="IPR020993">
    <property type="entry name" value="Centromere_CenpK"/>
</dbReference>
<proteinExistence type="inferred from homology"/>
<dbReference type="AlphaFoldDB" id="A0AAW0Q6X3"/>
<evidence type="ECO:0000256" key="2">
    <source>
        <dbReference type="ARBA" id="ARBA00004584"/>
    </source>
</evidence>
<organism evidence="8 9">
    <name type="scientific">Apiospora kogelbergensis</name>
    <dbReference type="NCBI Taxonomy" id="1337665"/>
    <lineage>
        <taxon>Eukaryota</taxon>
        <taxon>Fungi</taxon>
        <taxon>Dikarya</taxon>
        <taxon>Ascomycota</taxon>
        <taxon>Pezizomycotina</taxon>
        <taxon>Sordariomycetes</taxon>
        <taxon>Xylariomycetidae</taxon>
        <taxon>Amphisphaeriales</taxon>
        <taxon>Apiosporaceae</taxon>
        <taxon>Apiospora</taxon>
    </lineage>
</organism>
<keyword evidence="5" id="KW-0175">Coiled coil</keyword>
<dbReference type="Proteomes" id="UP001392437">
    <property type="component" value="Unassembled WGS sequence"/>
</dbReference>
<evidence type="ECO:0000313" key="9">
    <source>
        <dbReference type="Proteomes" id="UP001392437"/>
    </source>
</evidence>
<dbReference type="PANTHER" id="PTHR14401:SF6">
    <property type="entry name" value="CENTROMERE PROTEIN K"/>
    <property type="match status" value="1"/>
</dbReference>
<protein>
    <submittedName>
        <fullName evidence="8">Uncharacterized protein</fullName>
    </submittedName>
</protein>
<evidence type="ECO:0000256" key="1">
    <source>
        <dbReference type="ARBA" id="ARBA00004123"/>
    </source>
</evidence>
<comment type="caution">
    <text evidence="8">The sequence shown here is derived from an EMBL/GenBank/DDBJ whole genome shotgun (WGS) entry which is preliminary data.</text>
</comment>